<keyword evidence="1" id="KW-0472">Membrane</keyword>
<sequence length="104" mass="12060">MLDFLLPLLLIGFGIYFRFFTPKNQTTALAYRTKASLKSPAHFKAAHRYIGLLWIAFGAFSICLYLILIFIPMDFLMRSSLFFFIVILLVLLSILQTEKYLAKQ</sequence>
<comment type="caution">
    <text evidence="2">The sequence shown here is derived from an EMBL/GenBank/DDBJ whole genome shotgun (WGS) entry which is preliminary data.</text>
</comment>
<evidence type="ECO:0000313" key="3">
    <source>
        <dbReference type="Proteomes" id="UP000257055"/>
    </source>
</evidence>
<feature type="transmembrane region" description="Helical" evidence="1">
    <location>
        <begin position="75"/>
        <end position="95"/>
    </location>
</feature>
<dbReference type="Pfam" id="PF13630">
    <property type="entry name" value="SdpI"/>
    <property type="match status" value="1"/>
</dbReference>
<protein>
    <submittedName>
        <fullName evidence="2">Uncharacterized protein</fullName>
    </submittedName>
</protein>
<organism evidence="2 3">
    <name type="scientific">Listeria kieliensis</name>
    <dbReference type="NCBI Taxonomy" id="1621700"/>
    <lineage>
        <taxon>Bacteria</taxon>
        <taxon>Bacillati</taxon>
        <taxon>Bacillota</taxon>
        <taxon>Bacilli</taxon>
        <taxon>Bacillales</taxon>
        <taxon>Listeriaceae</taxon>
        <taxon>Listeria</taxon>
    </lineage>
</organism>
<keyword evidence="1" id="KW-1133">Transmembrane helix</keyword>
<feature type="transmembrane region" description="Helical" evidence="1">
    <location>
        <begin position="46"/>
        <end position="68"/>
    </location>
</feature>
<dbReference type="RefSeq" id="WP_115752982.1">
    <property type="nucleotide sequence ID" value="NZ_LARY01000002.1"/>
</dbReference>
<dbReference type="InterPro" id="IPR025962">
    <property type="entry name" value="SdpI/YhfL"/>
</dbReference>
<evidence type="ECO:0000313" key="2">
    <source>
        <dbReference type="EMBL" id="RDX00742.1"/>
    </source>
</evidence>
<proteinExistence type="predicted"/>
<name>A0A3D8TQ32_9LIST</name>
<dbReference type="Proteomes" id="UP000257055">
    <property type="component" value="Unassembled WGS sequence"/>
</dbReference>
<keyword evidence="1" id="KW-0812">Transmembrane</keyword>
<accession>A0A3D8TQ32</accession>
<gene>
    <name evidence="2" type="ORF">UR08_07090</name>
</gene>
<dbReference type="AlphaFoldDB" id="A0A3D8TQ32"/>
<dbReference type="EMBL" id="LARY01000002">
    <property type="protein sequence ID" value="RDX00742.1"/>
    <property type="molecule type" value="Genomic_DNA"/>
</dbReference>
<evidence type="ECO:0000256" key="1">
    <source>
        <dbReference type="SAM" id="Phobius"/>
    </source>
</evidence>
<reference evidence="3" key="1">
    <citation type="submission" date="2015-04" db="EMBL/GenBank/DDBJ databases">
        <authorList>
            <person name="Schardt J."/>
            <person name="Mueller-Herbst S."/>
            <person name="Scherer S."/>
            <person name="Huptas C."/>
        </authorList>
    </citation>
    <scope>NUCLEOTIDE SEQUENCE [LARGE SCALE GENOMIC DNA]</scope>
    <source>
        <strain evidence="3">Kiel-L1</strain>
    </source>
</reference>
<keyword evidence="3" id="KW-1185">Reference proteome</keyword>